<sequence>EHFLVNEDDNRIVTEDGDRIILNFFTEIRHLRKTQAVSLQGWSHQFEIKMDSDEYDYVANYSRNVLAWALQAEYVREDL</sequence>
<dbReference type="AlphaFoldDB" id="X0WNE5"/>
<feature type="non-terminal residue" evidence="1">
    <location>
        <position position="1"/>
    </location>
</feature>
<evidence type="ECO:0000313" key="1">
    <source>
        <dbReference type="EMBL" id="GAG32170.1"/>
    </source>
</evidence>
<proteinExistence type="predicted"/>
<protein>
    <submittedName>
        <fullName evidence="1">Uncharacterized protein</fullName>
    </submittedName>
</protein>
<gene>
    <name evidence="1" type="ORF">S01H1_68443</name>
</gene>
<accession>X0WNE5</accession>
<comment type="caution">
    <text evidence="1">The sequence shown here is derived from an EMBL/GenBank/DDBJ whole genome shotgun (WGS) entry which is preliminary data.</text>
</comment>
<organism evidence="1">
    <name type="scientific">marine sediment metagenome</name>
    <dbReference type="NCBI Taxonomy" id="412755"/>
    <lineage>
        <taxon>unclassified sequences</taxon>
        <taxon>metagenomes</taxon>
        <taxon>ecological metagenomes</taxon>
    </lineage>
</organism>
<reference evidence="1" key="1">
    <citation type="journal article" date="2014" name="Front. Microbiol.">
        <title>High frequency of phylogenetically diverse reductive dehalogenase-homologous genes in deep subseafloor sedimentary metagenomes.</title>
        <authorList>
            <person name="Kawai M."/>
            <person name="Futagami T."/>
            <person name="Toyoda A."/>
            <person name="Takaki Y."/>
            <person name="Nishi S."/>
            <person name="Hori S."/>
            <person name="Arai W."/>
            <person name="Tsubouchi T."/>
            <person name="Morono Y."/>
            <person name="Uchiyama I."/>
            <person name="Ito T."/>
            <person name="Fujiyama A."/>
            <person name="Inagaki F."/>
            <person name="Takami H."/>
        </authorList>
    </citation>
    <scope>NUCLEOTIDE SEQUENCE</scope>
    <source>
        <strain evidence="1">Expedition CK06-06</strain>
    </source>
</reference>
<name>X0WNE5_9ZZZZ</name>
<dbReference type="EMBL" id="BARS01045393">
    <property type="protein sequence ID" value="GAG32170.1"/>
    <property type="molecule type" value="Genomic_DNA"/>
</dbReference>